<sequence length="571" mass="66071">MAKIDYTNWSQKDLITEIERLKKRKKYGLVWEDKPENVVEQCRQELPILEEVPDKEIKTDPDKPVNLLIEGDNYHALSVLNYTHKSKVDVIYIDPPYNTGNKSWKYNNRYVDREDAFKHSKFMSFLSNRIRLAKSLLSMKGIIICAIDDYEEQNVRHLFDDVFGEENRLGTIVVIHNPGGRQDDKFFATAHEYMLVYAKNSQYAKVGYLDVSEKKLAQFKYEDEWGKYKLREFRRSGANSRPEDRPNLWYPIYIDPKSLELTIKASKRLIELLPIDSQGIKRVWRWNSGTFMEQKEKYIEAKKNKDGWFLYVKERLDDHQGQKPKTVWNEPYYSSAVGTSDMKNILGKEFNGNKIFDFPKSKFLIRDIISITSSKNSLILDFFAGSGTSGQSVLELNKKDGGQRAFILCTNNEDNNGDGIKIATDICYPRIKNTITGYITPNNVKIGGIGGNLKYFRTAFVPAEPTDNNKTKLTEKATEMLCIREDTFELVINEEQFKIFKGKEHHTGIIFNQLAIPDVKKVIAKIDSPFSVYVFSLGDDTFEDEFADIGNKVTLSPIPEAILRVYRRIFK</sequence>
<dbReference type="GO" id="GO:0003677">
    <property type="term" value="F:DNA binding"/>
    <property type="evidence" value="ECO:0007669"/>
    <property type="project" value="InterPro"/>
</dbReference>
<keyword evidence="3" id="KW-0808">Transferase</keyword>
<name>A0A1F5RYE0_9BACT</name>
<dbReference type="InterPro" id="IPR029063">
    <property type="entry name" value="SAM-dependent_MTases_sf"/>
</dbReference>
<organism evidence="6 7">
    <name type="scientific">Candidatus Falkowbacteria bacterium RIFCSPLOWO2_02_FULL_45_15</name>
    <dbReference type="NCBI Taxonomy" id="1797988"/>
    <lineage>
        <taxon>Bacteria</taxon>
        <taxon>Candidatus Falkowiibacteriota</taxon>
    </lineage>
</organism>
<reference evidence="6 7" key="1">
    <citation type="journal article" date="2016" name="Nat. Commun.">
        <title>Thousands of microbial genomes shed light on interconnected biogeochemical processes in an aquifer system.</title>
        <authorList>
            <person name="Anantharaman K."/>
            <person name="Brown C.T."/>
            <person name="Hug L.A."/>
            <person name="Sharon I."/>
            <person name="Castelle C.J."/>
            <person name="Probst A.J."/>
            <person name="Thomas B.C."/>
            <person name="Singh A."/>
            <person name="Wilkins M.J."/>
            <person name="Karaoz U."/>
            <person name="Brodie E.L."/>
            <person name="Williams K.H."/>
            <person name="Hubbard S.S."/>
            <person name="Banfield J.F."/>
        </authorList>
    </citation>
    <scope>NUCLEOTIDE SEQUENCE [LARGE SCALE GENOMIC DNA]</scope>
</reference>
<keyword evidence="2" id="KW-0489">Methyltransferase</keyword>
<dbReference type="Proteomes" id="UP000177878">
    <property type="component" value="Unassembled WGS sequence"/>
</dbReference>
<evidence type="ECO:0000259" key="5">
    <source>
        <dbReference type="Pfam" id="PF01555"/>
    </source>
</evidence>
<evidence type="ECO:0000256" key="2">
    <source>
        <dbReference type="ARBA" id="ARBA00022603"/>
    </source>
</evidence>
<evidence type="ECO:0000256" key="3">
    <source>
        <dbReference type="ARBA" id="ARBA00022679"/>
    </source>
</evidence>
<dbReference type="EMBL" id="MFFV01000034">
    <property type="protein sequence ID" value="OGF19332.1"/>
    <property type="molecule type" value="Genomic_DNA"/>
</dbReference>
<proteinExistence type="inferred from homology"/>
<dbReference type="GO" id="GO:0032259">
    <property type="term" value="P:methylation"/>
    <property type="evidence" value="ECO:0007669"/>
    <property type="project" value="UniProtKB-KW"/>
</dbReference>
<dbReference type="AlphaFoldDB" id="A0A1F5RYE0"/>
<comment type="similarity">
    <text evidence="1">Belongs to the N(4)/N(6)-methyltransferase family.</text>
</comment>
<evidence type="ECO:0000256" key="4">
    <source>
        <dbReference type="ARBA" id="ARBA00022691"/>
    </source>
</evidence>
<dbReference type="Pfam" id="PF01555">
    <property type="entry name" value="N6_N4_Mtase"/>
    <property type="match status" value="1"/>
</dbReference>
<gene>
    <name evidence="6" type="ORF">A3I35_03025</name>
</gene>
<evidence type="ECO:0000313" key="7">
    <source>
        <dbReference type="Proteomes" id="UP000177878"/>
    </source>
</evidence>
<dbReference type="PRINTS" id="PR00506">
    <property type="entry name" value="D21N6MTFRASE"/>
</dbReference>
<feature type="domain" description="DNA methylase N-4/N-6" evidence="5">
    <location>
        <begin position="88"/>
        <end position="409"/>
    </location>
</feature>
<dbReference type="PROSITE" id="PS00092">
    <property type="entry name" value="N6_MTASE"/>
    <property type="match status" value="1"/>
</dbReference>
<dbReference type="GO" id="GO:0008170">
    <property type="term" value="F:N-methyltransferase activity"/>
    <property type="evidence" value="ECO:0007669"/>
    <property type="project" value="InterPro"/>
</dbReference>
<dbReference type="SUPFAM" id="SSF53335">
    <property type="entry name" value="S-adenosyl-L-methionine-dependent methyltransferases"/>
    <property type="match status" value="1"/>
</dbReference>
<protein>
    <recommendedName>
        <fullName evidence="5">DNA methylase N-4/N-6 domain-containing protein</fullName>
    </recommendedName>
</protein>
<dbReference type="InterPro" id="IPR002295">
    <property type="entry name" value="N4/N6-MTase_EcoPI_Mod-like"/>
</dbReference>
<dbReference type="InterPro" id="IPR002941">
    <property type="entry name" value="DNA_methylase_N4/N6"/>
</dbReference>
<evidence type="ECO:0000313" key="6">
    <source>
        <dbReference type="EMBL" id="OGF19332.1"/>
    </source>
</evidence>
<accession>A0A1F5RYE0</accession>
<keyword evidence="4" id="KW-0949">S-adenosyl-L-methionine</keyword>
<dbReference type="STRING" id="1797988.A3I35_03025"/>
<dbReference type="Gene3D" id="3.40.50.150">
    <property type="entry name" value="Vaccinia Virus protein VP39"/>
    <property type="match status" value="1"/>
</dbReference>
<comment type="caution">
    <text evidence="6">The sequence shown here is derived from an EMBL/GenBank/DDBJ whole genome shotgun (WGS) entry which is preliminary data.</text>
</comment>
<dbReference type="InterPro" id="IPR002052">
    <property type="entry name" value="DNA_methylase_N6_adenine_CS"/>
</dbReference>
<evidence type="ECO:0000256" key="1">
    <source>
        <dbReference type="ARBA" id="ARBA00006594"/>
    </source>
</evidence>